<accession>A0A077ZAK2</accession>
<feature type="region of interest" description="Disordered" evidence="1">
    <location>
        <begin position="328"/>
        <end position="349"/>
    </location>
</feature>
<gene>
    <name evidence="2" type="ORF">TTRE_0000397801</name>
</gene>
<evidence type="ECO:0000313" key="3">
    <source>
        <dbReference type="Proteomes" id="UP000030665"/>
    </source>
</evidence>
<sequence length="365" mass="40689">MADTEDCSVVLVNKAAVVTDSVGEVCLKGCSDVDVPSIVRNFCVKLYELKKSLSETYDMFMIGFREALQVINAGKKCGESVCEGLSYMCSLLNSQVFCEQLFATKATQDQRVFIYKLLVLFHFSVLPEEQKGKSVSDQSLEEVAKFLRLIIGTTGAFEARQFLWQVVFKRFGKKYPKSATRLYELLNLPVPKQLKKYATSQFDEGDEELDNGNMVRVLSTSSLKLDENKLDGSTIGKVKAASLQGRKNAEPVPLSRLKRSASMFVDPTQPVLIGLNSSCHKEITKNLTKSRKAGKHDVMPFTKHVSFNIQYLSPPTAKFAEELDKSLADKVKSQSPKSPEVMSPNPYKSRLMNLGTCEIPRCSTD</sequence>
<protein>
    <submittedName>
        <fullName evidence="2">Uncharacterized protein</fullName>
    </submittedName>
</protein>
<organism evidence="2 3">
    <name type="scientific">Trichuris trichiura</name>
    <name type="common">Whipworm</name>
    <name type="synonym">Trichocephalus trichiurus</name>
    <dbReference type="NCBI Taxonomy" id="36087"/>
    <lineage>
        <taxon>Eukaryota</taxon>
        <taxon>Metazoa</taxon>
        <taxon>Ecdysozoa</taxon>
        <taxon>Nematoda</taxon>
        <taxon>Enoplea</taxon>
        <taxon>Dorylaimia</taxon>
        <taxon>Trichinellida</taxon>
        <taxon>Trichuridae</taxon>
        <taxon>Trichuris</taxon>
    </lineage>
</organism>
<evidence type="ECO:0000256" key="1">
    <source>
        <dbReference type="SAM" id="MobiDB-lite"/>
    </source>
</evidence>
<reference evidence="2" key="1">
    <citation type="submission" date="2014-01" db="EMBL/GenBank/DDBJ databases">
        <authorList>
            <person name="Aslett M."/>
        </authorList>
    </citation>
    <scope>NUCLEOTIDE SEQUENCE</scope>
</reference>
<dbReference type="AlphaFoldDB" id="A0A077ZAK2"/>
<proteinExistence type="predicted"/>
<keyword evidence="3" id="KW-1185">Reference proteome</keyword>
<dbReference type="Proteomes" id="UP000030665">
    <property type="component" value="Unassembled WGS sequence"/>
</dbReference>
<evidence type="ECO:0000313" key="2">
    <source>
        <dbReference type="EMBL" id="CDW55705.1"/>
    </source>
</evidence>
<name>A0A077ZAK2_TRITR</name>
<reference evidence="2" key="2">
    <citation type="submission" date="2014-03" db="EMBL/GenBank/DDBJ databases">
        <title>The whipworm genome and dual-species transcriptomics of an intimate host-pathogen interaction.</title>
        <authorList>
            <person name="Foth B.J."/>
            <person name="Tsai I.J."/>
            <person name="Reid A.J."/>
            <person name="Bancroft A.J."/>
            <person name="Nichol S."/>
            <person name="Tracey A."/>
            <person name="Holroyd N."/>
            <person name="Cotton J.A."/>
            <person name="Stanley E.J."/>
            <person name="Zarowiecki M."/>
            <person name="Liu J.Z."/>
            <person name="Huckvale T."/>
            <person name="Cooper P.J."/>
            <person name="Grencis R.K."/>
            <person name="Berriman M."/>
        </authorList>
    </citation>
    <scope>NUCLEOTIDE SEQUENCE [LARGE SCALE GENOMIC DNA]</scope>
</reference>
<dbReference type="EMBL" id="HG805972">
    <property type="protein sequence ID" value="CDW55705.1"/>
    <property type="molecule type" value="Genomic_DNA"/>
</dbReference>